<dbReference type="PATRIC" id="fig|1177179.3.peg.3105"/>
<dbReference type="STRING" id="1177179.A11A3_15774"/>
<organism evidence="2 3">
    <name type="scientific">Alcanivorax hongdengensis A-11-3</name>
    <dbReference type="NCBI Taxonomy" id="1177179"/>
    <lineage>
        <taxon>Bacteria</taxon>
        <taxon>Pseudomonadati</taxon>
        <taxon>Pseudomonadota</taxon>
        <taxon>Gammaproteobacteria</taxon>
        <taxon>Oceanospirillales</taxon>
        <taxon>Alcanivoracaceae</taxon>
        <taxon>Alcanivorax</taxon>
    </lineage>
</organism>
<dbReference type="Proteomes" id="UP000010164">
    <property type="component" value="Unassembled WGS sequence"/>
</dbReference>
<evidence type="ECO:0000256" key="1">
    <source>
        <dbReference type="SAM" id="SignalP"/>
    </source>
</evidence>
<dbReference type="AlphaFoldDB" id="L0W7U1"/>
<sequence length="157" mass="16648">MNRAPGQSGGFRYLVVAALLCGMFVLQPAMAAAPAMTTLGALAREEGWNPDAGNPPNMDKSIPRDFPVPISAHDLSASNGVGAAGVKGVNAEQAEAFYNQVFKMQNWRVDTHMSLPGCDSFVACREDGVCVNLTAVSEGGMCSDPGEMNMLFFQDDK</sequence>
<feature type="chain" id="PRO_5003947743" evidence="1">
    <location>
        <begin position="32"/>
        <end position="157"/>
    </location>
</feature>
<dbReference type="RefSeq" id="WP_008930321.1">
    <property type="nucleotide sequence ID" value="NZ_AMRJ01000038.1"/>
</dbReference>
<keyword evidence="3" id="KW-1185">Reference proteome</keyword>
<name>L0W7U1_9GAMM</name>
<comment type="caution">
    <text evidence="2">The sequence shown here is derived from an EMBL/GenBank/DDBJ whole genome shotgun (WGS) entry which is preliminary data.</text>
</comment>
<gene>
    <name evidence="2" type="ORF">A11A3_15774</name>
</gene>
<evidence type="ECO:0000313" key="3">
    <source>
        <dbReference type="Proteomes" id="UP000010164"/>
    </source>
</evidence>
<protein>
    <submittedName>
        <fullName evidence="2">Uncharacterized protein</fullName>
    </submittedName>
</protein>
<reference evidence="2 3" key="1">
    <citation type="journal article" date="2012" name="J. Bacteriol.">
        <title>Genome Sequence of the Alkane-Degrading Bacterium Alcanivorax hongdengensis Type Strain A-11-3.</title>
        <authorList>
            <person name="Lai Q."/>
            <person name="Shao Z."/>
        </authorList>
    </citation>
    <scope>NUCLEOTIDE SEQUENCE [LARGE SCALE GENOMIC DNA]</scope>
    <source>
        <strain evidence="2 3">A-11-3</strain>
    </source>
</reference>
<dbReference type="EMBL" id="AMRJ01000038">
    <property type="protein sequence ID" value="EKF73024.1"/>
    <property type="molecule type" value="Genomic_DNA"/>
</dbReference>
<proteinExistence type="predicted"/>
<accession>L0W7U1</accession>
<dbReference type="OrthoDB" id="9954983at2"/>
<evidence type="ECO:0000313" key="2">
    <source>
        <dbReference type="EMBL" id="EKF73024.1"/>
    </source>
</evidence>
<keyword evidence="1" id="KW-0732">Signal</keyword>
<feature type="signal peptide" evidence="1">
    <location>
        <begin position="1"/>
        <end position="31"/>
    </location>
</feature>